<proteinExistence type="predicted"/>
<organism evidence="1 2">
    <name type="scientific">Kribbella deserti</name>
    <dbReference type="NCBI Taxonomy" id="1926257"/>
    <lineage>
        <taxon>Bacteria</taxon>
        <taxon>Bacillati</taxon>
        <taxon>Actinomycetota</taxon>
        <taxon>Actinomycetes</taxon>
        <taxon>Propionibacteriales</taxon>
        <taxon>Kribbellaceae</taxon>
        <taxon>Kribbella</taxon>
    </lineage>
</organism>
<sequence length="191" mass="21495">MSDVYAFVFRGDMAVQAVGATGLALPAYSVEEGHEEIANALSLELLDPVDVEKANRMALVYVAIAAFERLARSFIRRVLVDEFSDDWWVQGVSERIRKKAEGRHEEEQKTKWHGNRGGDLLDYTEMGHLSSIIQQNLPLFEAHIPRAEWASAIFSAVEQSRNVIMHSGELGIEDIERVGVNIRDWSRQVGS</sequence>
<dbReference type="Proteomes" id="UP001589890">
    <property type="component" value="Unassembled WGS sequence"/>
</dbReference>
<reference evidence="1 2" key="1">
    <citation type="submission" date="2024-09" db="EMBL/GenBank/DDBJ databases">
        <authorList>
            <person name="Sun Q."/>
            <person name="Mori K."/>
        </authorList>
    </citation>
    <scope>NUCLEOTIDE SEQUENCE [LARGE SCALE GENOMIC DNA]</scope>
    <source>
        <strain evidence="1 2">CGMCC 1.15906</strain>
    </source>
</reference>
<accession>A0ABV6QDU4</accession>
<name>A0ABV6QDU4_9ACTN</name>
<keyword evidence="2" id="KW-1185">Reference proteome</keyword>
<dbReference type="RefSeq" id="WP_380043486.1">
    <property type="nucleotide sequence ID" value="NZ_JBHLTC010000001.1"/>
</dbReference>
<comment type="caution">
    <text evidence="1">The sequence shown here is derived from an EMBL/GenBank/DDBJ whole genome shotgun (WGS) entry which is preliminary data.</text>
</comment>
<gene>
    <name evidence="1" type="ORF">ACFFGN_01980</name>
</gene>
<evidence type="ECO:0000313" key="2">
    <source>
        <dbReference type="Proteomes" id="UP001589890"/>
    </source>
</evidence>
<evidence type="ECO:0000313" key="1">
    <source>
        <dbReference type="EMBL" id="MFC0622809.1"/>
    </source>
</evidence>
<protein>
    <submittedName>
        <fullName evidence="1">Swt1 family HEPN domain-containing protein</fullName>
    </submittedName>
</protein>
<dbReference type="EMBL" id="JBHLTC010000001">
    <property type="protein sequence ID" value="MFC0622809.1"/>
    <property type="molecule type" value="Genomic_DNA"/>
</dbReference>